<dbReference type="SMART" id="SM00421">
    <property type="entry name" value="HTH_LUXR"/>
    <property type="match status" value="1"/>
</dbReference>
<evidence type="ECO:0000256" key="1">
    <source>
        <dbReference type="ARBA" id="ARBA00022553"/>
    </source>
</evidence>
<dbReference type="GO" id="GO:0003677">
    <property type="term" value="F:DNA binding"/>
    <property type="evidence" value="ECO:0007669"/>
    <property type="project" value="UniProtKB-KW"/>
</dbReference>
<dbReference type="PROSITE" id="PS50110">
    <property type="entry name" value="RESPONSE_REGULATORY"/>
    <property type="match status" value="1"/>
</dbReference>
<organism evidence="8 9">
    <name type="scientific">Hymenobacter busanensis</name>
    <dbReference type="NCBI Taxonomy" id="2607656"/>
    <lineage>
        <taxon>Bacteria</taxon>
        <taxon>Pseudomonadati</taxon>
        <taxon>Bacteroidota</taxon>
        <taxon>Cytophagia</taxon>
        <taxon>Cytophagales</taxon>
        <taxon>Hymenobacteraceae</taxon>
        <taxon>Hymenobacter</taxon>
    </lineage>
</organism>
<dbReference type="InterPro" id="IPR039420">
    <property type="entry name" value="WalR-like"/>
</dbReference>
<evidence type="ECO:0000256" key="2">
    <source>
        <dbReference type="ARBA" id="ARBA00023015"/>
    </source>
</evidence>
<dbReference type="SUPFAM" id="SSF52172">
    <property type="entry name" value="CheY-like"/>
    <property type="match status" value="1"/>
</dbReference>
<feature type="domain" description="Response regulatory" evidence="7">
    <location>
        <begin position="60"/>
        <end position="178"/>
    </location>
</feature>
<dbReference type="Gene3D" id="3.40.50.2300">
    <property type="match status" value="1"/>
</dbReference>
<dbReference type="CDD" id="cd17535">
    <property type="entry name" value="REC_NarL-like"/>
    <property type="match status" value="1"/>
</dbReference>
<evidence type="ECO:0000256" key="5">
    <source>
        <dbReference type="PROSITE-ProRule" id="PRU00169"/>
    </source>
</evidence>
<evidence type="ECO:0000259" key="7">
    <source>
        <dbReference type="PROSITE" id="PS50110"/>
    </source>
</evidence>
<keyword evidence="9" id="KW-1185">Reference proteome</keyword>
<dbReference type="PANTHER" id="PTHR43214:SF24">
    <property type="entry name" value="TRANSCRIPTIONAL REGULATORY PROTEIN NARL-RELATED"/>
    <property type="match status" value="1"/>
</dbReference>
<dbReference type="PRINTS" id="PR00038">
    <property type="entry name" value="HTHLUXR"/>
</dbReference>
<dbReference type="InterPro" id="IPR016032">
    <property type="entry name" value="Sig_transdc_resp-reg_C-effctor"/>
</dbReference>
<evidence type="ECO:0000313" key="9">
    <source>
        <dbReference type="Proteomes" id="UP000326380"/>
    </source>
</evidence>
<keyword evidence="4" id="KW-0804">Transcription</keyword>
<dbReference type="CDD" id="cd06170">
    <property type="entry name" value="LuxR_C_like"/>
    <property type="match status" value="1"/>
</dbReference>
<dbReference type="SUPFAM" id="SSF46894">
    <property type="entry name" value="C-terminal effector domain of the bipartite response regulators"/>
    <property type="match status" value="1"/>
</dbReference>
<dbReference type="AlphaFoldDB" id="A0AA88FJB5"/>
<dbReference type="InterPro" id="IPR011006">
    <property type="entry name" value="CheY-like_superfamily"/>
</dbReference>
<evidence type="ECO:0000259" key="6">
    <source>
        <dbReference type="PROSITE" id="PS50043"/>
    </source>
</evidence>
<dbReference type="EMBL" id="VTWU01000003">
    <property type="protein sequence ID" value="KAA9333349.1"/>
    <property type="molecule type" value="Genomic_DNA"/>
</dbReference>
<dbReference type="GO" id="GO:0006355">
    <property type="term" value="P:regulation of DNA-templated transcription"/>
    <property type="evidence" value="ECO:0007669"/>
    <property type="project" value="InterPro"/>
</dbReference>
<evidence type="ECO:0000256" key="4">
    <source>
        <dbReference type="ARBA" id="ARBA00023163"/>
    </source>
</evidence>
<protein>
    <submittedName>
        <fullName evidence="8">Response regulator transcription factor</fullName>
    </submittedName>
</protein>
<dbReference type="SMART" id="SM00448">
    <property type="entry name" value="REC"/>
    <property type="match status" value="1"/>
</dbReference>
<gene>
    <name evidence="8" type="ORF">F0P96_10285</name>
</gene>
<sequence length="266" mass="29342">MIREKRSRRRDGQPLALNYQCKPTKAKSCRQLHLVPHLGTCPGLVPPPSIPSFAFMNPIRLALVEDDPEVRELLRGYLCRQPELSCVLVADSVEAFLTELPDLAQPPQVVLLDIHLPGMSGLDALPLIKQRLPEADVLMQTVFDDADRIYRALCAGASGYVLKNTPLADIKAAVLEVASGGAPMSRAVARKVLAHFKPSPAMQTDLLSERERDVVQAIVDGLGDKQVAARLDLSVETVRTYVKRIYKKLQVSSRTELVSRHARGQL</sequence>
<evidence type="ECO:0000313" key="8">
    <source>
        <dbReference type="EMBL" id="KAA9333349.1"/>
    </source>
</evidence>
<accession>A0AA88FJB5</accession>
<name>A0AA88FJB5_9BACT</name>
<dbReference type="Pfam" id="PF00196">
    <property type="entry name" value="GerE"/>
    <property type="match status" value="1"/>
</dbReference>
<proteinExistence type="predicted"/>
<dbReference type="PANTHER" id="PTHR43214">
    <property type="entry name" value="TWO-COMPONENT RESPONSE REGULATOR"/>
    <property type="match status" value="1"/>
</dbReference>
<comment type="caution">
    <text evidence="8">The sequence shown here is derived from an EMBL/GenBank/DDBJ whole genome shotgun (WGS) entry which is preliminary data.</text>
</comment>
<keyword evidence="2" id="KW-0805">Transcription regulation</keyword>
<evidence type="ECO:0000256" key="3">
    <source>
        <dbReference type="ARBA" id="ARBA00023125"/>
    </source>
</evidence>
<feature type="domain" description="HTH luxR-type" evidence="6">
    <location>
        <begin position="200"/>
        <end position="265"/>
    </location>
</feature>
<dbReference type="Proteomes" id="UP000326380">
    <property type="component" value="Unassembled WGS sequence"/>
</dbReference>
<dbReference type="Pfam" id="PF00072">
    <property type="entry name" value="Response_reg"/>
    <property type="match status" value="1"/>
</dbReference>
<feature type="modified residue" description="4-aspartylphosphate" evidence="5">
    <location>
        <position position="113"/>
    </location>
</feature>
<dbReference type="PROSITE" id="PS50043">
    <property type="entry name" value="HTH_LUXR_2"/>
    <property type="match status" value="1"/>
</dbReference>
<keyword evidence="1 5" id="KW-0597">Phosphoprotein</keyword>
<dbReference type="InterPro" id="IPR000792">
    <property type="entry name" value="Tscrpt_reg_LuxR_C"/>
</dbReference>
<reference evidence="8 9" key="1">
    <citation type="submission" date="2019-09" db="EMBL/GenBank/DDBJ databases">
        <title>Genome sequence of Hymenobacter sp. M3.</title>
        <authorList>
            <person name="Srinivasan S."/>
        </authorList>
    </citation>
    <scope>NUCLEOTIDE SEQUENCE [LARGE SCALE GENOMIC DNA]</scope>
    <source>
        <strain evidence="8 9">M3</strain>
    </source>
</reference>
<keyword evidence="3" id="KW-0238">DNA-binding</keyword>
<dbReference type="InterPro" id="IPR001789">
    <property type="entry name" value="Sig_transdc_resp-reg_receiver"/>
</dbReference>
<dbReference type="GO" id="GO:0000160">
    <property type="term" value="P:phosphorelay signal transduction system"/>
    <property type="evidence" value="ECO:0007669"/>
    <property type="project" value="InterPro"/>
</dbReference>
<dbReference type="InterPro" id="IPR058245">
    <property type="entry name" value="NreC/VraR/RcsB-like_REC"/>
</dbReference>